<feature type="region of interest" description="Disordered" evidence="1">
    <location>
        <begin position="173"/>
        <end position="193"/>
    </location>
</feature>
<dbReference type="AlphaFoldDB" id="A0A328VRK5"/>
<dbReference type="OrthoDB" id="150193at2"/>
<dbReference type="EMBL" id="MCIF01000002">
    <property type="protein sequence ID" value="RAQ98370.1"/>
    <property type="molecule type" value="Genomic_DNA"/>
</dbReference>
<dbReference type="RefSeq" id="WP_112433606.1">
    <property type="nucleotide sequence ID" value="NZ_MCIF01000002.1"/>
</dbReference>
<organism evidence="2 3">
    <name type="scientific">Thermogemmatispora tikiterensis</name>
    <dbReference type="NCBI Taxonomy" id="1825093"/>
    <lineage>
        <taxon>Bacteria</taxon>
        <taxon>Bacillati</taxon>
        <taxon>Chloroflexota</taxon>
        <taxon>Ktedonobacteria</taxon>
        <taxon>Thermogemmatisporales</taxon>
        <taxon>Thermogemmatisporaceae</taxon>
        <taxon>Thermogemmatispora</taxon>
    </lineage>
</organism>
<proteinExistence type="predicted"/>
<evidence type="ECO:0000313" key="3">
    <source>
        <dbReference type="Proteomes" id="UP000248706"/>
    </source>
</evidence>
<accession>A0A328VRK5</accession>
<protein>
    <submittedName>
        <fullName evidence="2">Uncharacterized protein</fullName>
    </submittedName>
</protein>
<dbReference type="Proteomes" id="UP000248706">
    <property type="component" value="Unassembled WGS sequence"/>
</dbReference>
<sequence length="235" mass="27013">MSSVSSFWAEAPWWLRWRGRVWHPTELEEPLRLCGRDPVILQEPAALFSPDVQNEVLRDTFQRVVSVAVTALGADDALLFFHPQRTEEDWQLAGRLRYDLEGQRGPHALLLAQRRARTLLDRHWPLPEREQLLTAFLHGFARRFLEDQHIPPQYCPLLVPQGVFLEVVPVRSGETPPAHPEQEPQVQGKEASSGSTGWLLLQPWERPPSAVCFPAPAPASVQIDEIRLHRPYPWW</sequence>
<name>A0A328VRK5_9CHLR</name>
<evidence type="ECO:0000256" key="1">
    <source>
        <dbReference type="SAM" id="MobiDB-lite"/>
    </source>
</evidence>
<comment type="caution">
    <text evidence="2">The sequence shown here is derived from an EMBL/GenBank/DDBJ whole genome shotgun (WGS) entry which is preliminary data.</text>
</comment>
<keyword evidence="3" id="KW-1185">Reference proteome</keyword>
<evidence type="ECO:0000313" key="2">
    <source>
        <dbReference type="EMBL" id="RAQ98370.1"/>
    </source>
</evidence>
<reference evidence="2 3" key="1">
    <citation type="submission" date="2016-08" db="EMBL/GenBank/DDBJ databases">
        <title>Analysis of Carbohydrate Active Enzymes in Thermogemmatispora T81 Reveals Carbohydrate Degradation Ability.</title>
        <authorList>
            <person name="Tomazini A."/>
            <person name="Lal S."/>
            <person name="Stott M."/>
            <person name="Henrissat B."/>
            <person name="Polikarpov I."/>
            <person name="Sparling R."/>
            <person name="Levin D.B."/>
        </authorList>
    </citation>
    <scope>NUCLEOTIDE SEQUENCE [LARGE SCALE GENOMIC DNA]</scope>
    <source>
        <strain evidence="2 3">T81</strain>
    </source>
</reference>
<gene>
    <name evidence="2" type="ORF">A4R35_22710</name>
</gene>